<feature type="chain" id="PRO_5026111554" evidence="1">
    <location>
        <begin position="21"/>
        <end position="341"/>
    </location>
</feature>
<dbReference type="EMBL" id="CP049057">
    <property type="protein sequence ID" value="QIE60173.1"/>
    <property type="molecule type" value="Genomic_DNA"/>
</dbReference>
<gene>
    <name evidence="2" type="ORF">G5B37_11555</name>
</gene>
<dbReference type="AlphaFoldDB" id="A0A6G6GP16"/>
<keyword evidence="3" id="KW-1185">Reference proteome</keyword>
<keyword evidence="1" id="KW-0732">Signal</keyword>
<name>A0A6G6GP16_9FLAO</name>
<dbReference type="InterPro" id="IPR019861">
    <property type="entry name" value="PorP/SprF_Bacteroidetes"/>
</dbReference>
<evidence type="ECO:0000313" key="3">
    <source>
        <dbReference type="Proteomes" id="UP000505306"/>
    </source>
</evidence>
<dbReference type="KEGG" id="mgel:G5B37_11555"/>
<dbReference type="NCBIfam" id="TIGR03519">
    <property type="entry name" value="T9SS_PorP_fam"/>
    <property type="match status" value="1"/>
</dbReference>
<proteinExistence type="predicted"/>
<protein>
    <submittedName>
        <fullName evidence="2">Type IX secretion system membrane protein PorP/SprF</fullName>
    </submittedName>
</protein>
<evidence type="ECO:0000256" key="1">
    <source>
        <dbReference type="SAM" id="SignalP"/>
    </source>
</evidence>
<feature type="signal peptide" evidence="1">
    <location>
        <begin position="1"/>
        <end position="20"/>
    </location>
</feature>
<dbReference type="Pfam" id="PF11751">
    <property type="entry name" value="PorP_SprF"/>
    <property type="match status" value="1"/>
</dbReference>
<accession>A0A6G6GP16</accession>
<dbReference type="RefSeq" id="WP_164680185.1">
    <property type="nucleotide sequence ID" value="NZ_CP049057.1"/>
</dbReference>
<evidence type="ECO:0000313" key="2">
    <source>
        <dbReference type="EMBL" id="QIE60173.1"/>
    </source>
</evidence>
<reference evidence="2 3" key="1">
    <citation type="submission" date="2020-02" db="EMBL/GenBank/DDBJ databases">
        <title>Complete genome sequence of Flavobacteriaceae bacterium.</title>
        <authorList>
            <person name="Kim S.-J."/>
            <person name="Kim Y.-S."/>
            <person name="Kim K.-H."/>
        </authorList>
    </citation>
    <scope>NUCLEOTIDE SEQUENCE [LARGE SCALE GENOMIC DNA]</scope>
    <source>
        <strain evidence="2 3">RR4-40</strain>
    </source>
</reference>
<sequence length="341" mass="38712">MKLTKTYLLFALLVSPFLYAQDGLPVYSDYFADNLYLLHPSMAGGADYSKLRLTARQQWFDQDDAPNVQTLSFNTRLGERSGLGAIIFNDKNGFHSQTGGYLTYAHHIKLGRGSSDFNQLSFGLSAGLIQSKLDETSFDPNDFDPIIAGIVQSSSYLNVDTGASFHSGNFSTHFTVKNLLFRNRRLNSEQFEPNNQRSYIIGASYFIVPTYGAWAFEPSALLQYRERTGEQLVDANLKVYRELDFARIWGGISYRRSFDGAEFVDGQEIKNQKLQYITPVLGINYKKFLFAYTYSYQTGTVRFDAGGYHQLTVGYNIFDGKVGRSWSQDMRYNGMLRPRGK</sequence>
<dbReference type="Proteomes" id="UP000505306">
    <property type="component" value="Chromosome"/>
</dbReference>
<organism evidence="2 3">
    <name type="scientific">Rasiella rasia</name>
    <dbReference type="NCBI Taxonomy" id="2744027"/>
    <lineage>
        <taxon>Bacteria</taxon>
        <taxon>Pseudomonadati</taxon>
        <taxon>Bacteroidota</taxon>
        <taxon>Flavobacteriia</taxon>
        <taxon>Flavobacteriales</taxon>
        <taxon>Flavobacteriaceae</taxon>
        <taxon>Rasiella</taxon>
    </lineage>
</organism>